<dbReference type="OrthoDB" id="610608at2759"/>
<dbReference type="GO" id="GO:0003885">
    <property type="term" value="F:D-arabinono-1,4-lactone oxidase activity"/>
    <property type="evidence" value="ECO:0007669"/>
    <property type="project" value="UniProtKB-EC"/>
</dbReference>
<dbReference type="PROSITE" id="PS51387">
    <property type="entry name" value="FAD_PCMH"/>
    <property type="match status" value="1"/>
</dbReference>
<dbReference type="PANTHER" id="PTHR43762">
    <property type="entry name" value="L-GULONOLACTONE OXIDASE"/>
    <property type="match status" value="1"/>
</dbReference>
<dbReference type="InterPro" id="IPR007173">
    <property type="entry name" value="ALO_C"/>
</dbReference>
<reference evidence="9" key="1">
    <citation type="journal article" date="2018" name="Nat. Microbiol.">
        <title>Leveraging single-cell genomics to expand the fungal tree of life.</title>
        <authorList>
            <person name="Ahrendt S.R."/>
            <person name="Quandt C.A."/>
            <person name="Ciobanu D."/>
            <person name="Clum A."/>
            <person name="Salamov A."/>
            <person name="Andreopoulos B."/>
            <person name="Cheng J.F."/>
            <person name="Woyke T."/>
            <person name="Pelin A."/>
            <person name="Henrissat B."/>
            <person name="Reynolds N.K."/>
            <person name="Benny G.L."/>
            <person name="Smith M.E."/>
            <person name="James T.Y."/>
            <person name="Grigoriev I.V."/>
        </authorList>
    </citation>
    <scope>NUCLEOTIDE SEQUENCE [LARGE SCALE GENOMIC DNA]</scope>
    <source>
        <strain evidence="9">ATCC 52028</strain>
    </source>
</reference>
<evidence type="ECO:0000256" key="4">
    <source>
        <dbReference type="ARBA" id="ARBA00022827"/>
    </source>
</evidence>
<name>A0A4P9X8S7_9FUNG</name>
<dbReference type="Pfam" id="PF01565">
    <property type="entry name" value="FAD_binding_4"/>
    <property type="match status" value="1"/>
</dbReference>
<dbReference type="EMBL" id="ML014171">
    <property type="protein sequence ID" value="RKP01470.1"/>
    <property type="molecule type" value="Genomic_DNA"/>
</dbReference>
<dbReference type="InterPro" id="IPR016166">
    <property type="entry name" value="FAD-bd_PCMH"/>
</dbReference>
<evidence type="ECO:0000256" key="5">
    <source>
        <dbReference type="ARBA" id="ARBA00023002"/>
    </source>
</evidence>
<dbReference type="Gene3D" id="3.30.43.10">
    <property type="entry name" value="Uridine Diphospho-n-acetylenolpyruvylglucosamine Reductase, domain 2"/>
    <property type="match status" value="1"/>
</dbReference>
<dbReference type="InterPro" id="IPR016169">
    <property type="entry name" value="FAD-bd_PCMH_sub2"/>
</dbReference>
<dbReference type="Gene3D" id="3.30.70.2520">
    <property type="match status" value="1"/>
</dbReference>
<protein>
    <recommendedName>
        <fullName evidence="2">D-arabinono-1,4-lactone oxidase</fullName>
        <ecNumber evidence="2">1.1.3.37</ecNumber>
    </recommendedName>
    <alternativeName>
        <fullName evidence="6">L-galactono-gamma-lactone oxidase</fullName>
    </alternativeName>
</protein>
<dbReference type="Gene3D" id="1.10.45.10">
    <property type="entry name" value="Vanillyl-alcohol Oxidase, Chain A, domain 4"/>
    <property type="match status" value="1"/>
</dbReference>
<accession>A0A4P9X8S7</accession>
<gene>
    <name evidence="8" type="ORF">CXG81DRAFT_5912</name>
</gene>
<dbReference type="GO" id="GO:0005739">
    <property type="term" value="C:mitochondrion"/>
    <property type="evidence" value="ECO:0007669"/>
    <property type="project" value="TreeGrafter"/>
</dbReference>
<dbReference type="SUPFAM" id="SSF56176">
    <property type="entry name" value="FAD-binding/transporter-associated domain-like"/>
    <property type="match status" value="1"/>
</dbReference>
<dbReference type="InterPro" id="IPR036318">
    <property type="entry name" value="FAD-bd_PCMH-like_sf"/>
</dbReference>
<dbReference type="SUPFAM" id="SSF55103">
    <property type="entry name" value="FAD-linked oxidases, C-terminal domain"/>
    <property type="match status" value="1"/>
</dbReference>
<dbReference type="InterPro" id="IPR016164">
    <property type="entry name" value="FAD-linked_Oxase-like_C"/>
</dbReference>
<evidence type="ECO:0000259" key="7">
    <source>
        <dbReference type="PROSITE" id="PS51387"/>
    </source>
</evidence>
<dbReference type="InterPro" id="IPR016171">
    <property type="entry name" value="Vanillyl_alc_oxidase_C-sub2"/>
</dbReference>
<dbReference type="AlphaFoldDB" id="A0A4P9X8S7"/>
<dbReference type="EC" id="1.1.3.37" evidence="2"/>
<dbReference type="GO" id="GO:0016020">
    <property type="term" value="C:membrane"/>
    <property type="evidence" value="ECO:0007669"/>
    <property type="project" value="InterPro"/>
</dbReference>
<dbReference type="InterPro" id="IPR006094">
    <property type="entry name" value="Oxid_FAD_bind_N"/>
</dbReference>
<sequence>NWARTFRWQPSRTYVPETDADVANLVRDARRARAVVRVVGARHSPSDIAATPDADAMLGRPGFAVRMHRMANIVHIDRARLTVTAQAGITLEALSVALDRAGLALENLGSIAEQTVAGSMATGTHGAGSRFGVLSSTALEIVLITGTGERRVLRRDDPDPDAFRAALCSLGCLGIVVQVTLRVVPAFQLAVVEGELDFATMAQQLPSLLAQSDHTRLWWMPPTDRVLAQYARRITPPAADASLPPPPTRPRPGWVRGSLIPHHLYEASLYAATWMPRLLAPLDPYAAIAHADAHSIPRGRSFEMFKLDCLFKQYVTEWCVPLADAARVLTALRDAIRAAGPAVAGAVHAPIEIRSVAADDALLSPATASSTPAATAAPFVYIGIITYRPYGADAPGRARYWALYEAILRQRGGRPHWAKAFPLGPAELARLYPETWATFQRVRASCDPDNVFTNAYVRRHL</sequence>
<dbReference type="Gene3D" id="3.30.465.10">
    <property type="match status" value="1"/>
</dbReference>
<evidence type="ECO:0000256" key="2">
    <source>
        <dbReference type="ARBA" id="ARBA00013136"/>
    </source>
</evidence>
<evidence type="ECO:0000256" key="3">
    <source>
        <dbReference type="ARBA" id="ARBA00022630"/>
    </source>
</evidence>
<dbReference type="GO" id="GO:0071949">
    <property type="term" value="F:FAD binding"/>
    <property type="evidence" value="ECO:0007669"/>
    <property type="project" value="InterPro"/>
</dbReference>
<dbReference type="PIRSF" id="PIRSF000136">
    <property type="entry name" value="LGO_GLO"/>
    <property type="match status" value="1"/>
</dbReference>
<dbReference type="PANTHER" id="PTHR43762:SF1">
    <property type="entry name" value="D-ARABINONO-1,4-LACTONE OXIDASE"/>
    <property type="match status" value="1"/>
</dbReference>
<dbReference type="STRING" id="1555241.A0A4P9X8S7"/>
<keyword evidence="4" id="KW-0274">FAD</keyword>
<feature type="domain" description="FAD-binding PCMH-type" evidence="7">
    <location>
        <begin position="6"/>
        <end position="186"/>
    </location>
</feature>
<organism evidence="8 9">
    <name type="scientific">Caulochytrium protostelioides</name>
    <dbReference type="NCBI Taxonomy" id="1555241"/>
    <lineage>
        <taxon>Eukaryota</taxon>
        <taxon>Fungi</taxon>
        <taxon>Fungi incertae sedis</taxon>
        <taxon>Chytridiomycota</taxon>
        <taxon>Chytridiomycota incertae sedis</taxon>
        <taxon>Chytridiomycetes</taxon>
        <taxon>Caulochytriales</taxon>
        <taxon>Caulochytriaceae</taxon>
        <taxon>Caulochytrium</taxon>
    </lineage>
</organism>
<evidence type="ECO:0000256" key="1">
    <source>
        <dbReference type="ARBA" id="ARBA00005083"/>
    </source>
</evidence>
<evidence type="ECO:0000313" key="8">
    <source>
        <dbReference type="EMBL" id="RKP01470.1"/>
    </source>
</evidence>
<keyword evidence="9" id="KW-1185">Reference proteome</keyword>
<dbReference type="Proteomes" id="UP000274922">
    <property type="component" value="Unassembled WGS sequence"/>
</dbReference>
<dbReference type="InterPro" id="IPR010031">
    <property type="entry name" value="FAD_lactone_oxidase-like"/>
</dbReference>
<keyword evidence="3" id="KW-0285">Flavoprotein</keyword>
<dbReference type="InterPro" id="IPR016167">
    <property type="entry name" value="FAD-bd_PCMH_sub1"/>
</dbReference>
<keyword evidence="5" id="KW-0560">Oxidoreductase</keyword>
<proteinExistence type="predicted"/>
<evidence type="ECO:0000256" key="6">
    <source>
        <dbReference type="ARBA" id="ARBA00033418"/>
    </source>
</evidence>
<evidence type="ECO:0000313" key="9">
    <source>
        <dbReference type="Proteomes" id="UP000274922"/>
    </source>
</evidence>
<feature type="non-terminal residue" evidence="8">
    <location>
        <position position="461"/>
    </location>
</feature>
<feature type="non-terminal residue" evidence="8">
    <location>
        <position position="1"/>
    </location>
</feature>
<dbReference type="UniPathway" id="UPA00771">
    <property type="reaction ID" value="UER00766"/>
</dbReference>
<dbReference type="Pfam" id="PF04030">
    <property type="entry name" value="ALO"/>
    <property type="match status" value="1"/>
</dbReference>
<comment type="pathway">
    <text evidence="1">Cofactor biosynthesis; D-erythroascorbate biosynthesis; dehydro-D-arabinono-1,4-lactone from D-arabinose: step 2/2.</text>
</comment>